<dbReference type="PANTHER" id="PTHR43040:SF1">
    <property type="entry name" value="RIBONUCLEASE D"/>
    <property type="match status" value="1"/>
</dbReference>
<dbReference type="PANTHER" id="PTHR43040">
    <property type="entry name" value="RIBONUCLEASE D"/>
    <property type="match status" value="1"/>
</dbReference>
<dbReference type="OrthoDB" id="26838at2759"/>
<dbReference type="VEuPathDB" id="FungiDB:ASPFODRAFT_100125"/>
<feature type="non-terminal residue" evidence="1">
    <location>
        <position position="104"/>
    </location>
</feature>
<reference evidence="2" key="1">
    <citation type="journal article" date="2017" name="Genome Biol.">
        <title>Comparative genomics reveals high biological diversity and specific adaptations in the industrially and medically important fungal genus Aspergillus.</title>
        <authorList>
            <person name="de Vries R.P."/>
            <person name="Riley R."/>
            <person name="Wiebenga A."/>
            <person name="Aguilar-Osorio G."/>
            <person name="Amillis S."/>
            <person name="Uchima C.A."/>
            <person name="Anderluh G."/>
            <person name="Asadollahi M."/>
            <person name="Askin M."/>
            <person name="Barry K."/>
            <person name="Battaglia E."/>
            <person name="Bayram O."/>
            <person name="Benocci T."/>
            <person name="Braus-Stromeyer S.A."/>
            <person name="Caldana C."/>
            <person name="Canovas D."/>
            <person name="Cerqueira G.C."/>
            <person name="Chen F."/>
            <person name="Chen W."/>
            <person name="Choi C."/>
            <person name="Clum A."/>
            <person name="Dos Santos R.A."/>
            <person name="Damasio A.R."/>
            <person name="Diallinas G."/>
            <person name="Emri T."/>
            <person name="Fekete E."/>
            <person name="Flipphi M."/>
            <person name="Freyberg S."/>
            <person name="Gallo A."/>
            <person name="Gournas C."/>
            <person name="Habgood R."/>
            <person name="Hainaut M."/>
            <person name="Harispe M.L."/>
            <person name="Henrissat B."/>
            <person name="Hilden K.S."/>
            <person name="Hope R."/>
            <person name="Hossain A."/>
            <person name="Karabika E."/>
            <person name="Karaffa L."/>
            <person name="Karanyi Z."/>
            <person name="Krasevec N."/>
            <person name="Kuo A."/>
            <person name="Kusch H."/>
            <person name="LaButti K."/>
            <person name="Lagendijk E.L."/>
            <person name="Lapidus A."/>
            <person name="Levasseur A."/>
            <person name="Lindquist E."/>
            <person name="Lipzen A."/>
            <person name="Logrieco A.F."/>
            <person name="MacCabe A."/>
            <person name="Maekelae M.R."/>
            <person name="Malavazi I."/>
            <person name="Melin P."/>
            <person name="Meyer V."/>
            <person name="Mielnichuk N."/>
            <person name="Miskei M."/>
            <person name="Molnar A.P."/>
            <person name="Mule G."/>
            <person name="Ngan C.Y."/>
            <person name="Orejas M."/>
            <person name="Orosz E."/>
            <person name="Ouedraogo J.P."/>
            <person name="Overkamp K.M."/>
            <person name="Park H.-S."/>
            <person name="Perrone G."/>
            <person name="Piumi F."/>
            <person name="Punt P.J."/>
            <person name="Ram A.F."/>
            <person name="Ramon A."/>
            <person name="Rauscher S."/>
            <person name="Record E."/>
            <person name="Riano-Pachon D.M."/>
            <person name="Robert V."/>
            <person name="Roehrig J."/>
            <person name="Ruller R."/>
            <person name="Salamov A."/>
            <person name="Salih N.S."/>
            <person name="Samson R.A."/>
            <person name="Sandor E."/>
            <person name="Sanguinetti M."/>
            <person name="Schuetze T."/>
            <person name="Sepcic K."/>
            <person name="Shelest E."/>
            <person name="Sherlock G."/>
            <person name="Sophianopoulou V."/>
            <person name="Squina F.M."/>
            <person name="Sun H."/>
            <person name="Susca A."/>
            <person name="Todd R.B."/>
            <person name="Tsang A."/>
            <person name="Unkles S.E."/>
            <person name="van de Wiele N."/>
            <person name="van Rossen-Uffink D."/>
            <person name="Oliveira J.V."/>
            <person name="Vesth T.C."/>
            <person name="Visser J."/>
            <person name="Yu J.-H."/>
            <person name="Zhou M."/>
            <person name="Andersen M.R."/>
            <person name="Archer D.B."/>
            <person name="Baker S.E."/>
            <person name="Benoit I."/>
            <person name="Brakhage A.A."/>
            <person name="Braus G.H."/>
            <person name="Fischer R."/>
            <person name="Frisvad J.C."/>
            <person name="Goldman G.H."/>
            <person name="Houbraken J."/>
            <person name="Oakley B."/>
            <person name="Pocsi I."/>
            <person name="Scazzocchio C."/>
            <person name="Seiboth B."/>
            <person name="vanKuyk P.A."/>
            <person name="Wortman J."/>
            <person name="Dyer P.S."/>
            <person name="Grigoriev I.V."/>
        </authorList>
    </citation>
    <scope>NUCLEOTIDE SEQUENCE [LARGE SCALE GENOMIC DNA]</scope>
    <source>
        <strain evidence="2">CBS 106.47</strain>
    </source>
</reference>
<protein>
    <submittedName>
        <fullName evidence="1">Uncharacterized protein</fullName>
    </submittedName>
</protein>
<gene>
    <name evidence="1" type="ORF">ASPFODRAFT_100125</name>
</gene>
<proteinExistence type="predicted"/>
<evidence type="ECO:0000313" key="1">
    <source>
        <dbReference type="EMBL" id="OJZ82088.1"/>
    </source>
</evidence>
<dbReference type="Proteomes" id="UP000184063">
    <property type="component" value="Unassembled WGS sequence"/>
</dbReference>
<feature type="non-terminal residue" evidence="1">
    <location>
        <position position="1"/>
    </location>
</feature>
<sequence length="104" mass="11885">VRCETGATTLHFNIKLAGVMNLQLMQLATSSFRGKYVSGLNIKCIERDASLTYGEYQMWKASKDRGLKLFDPKRGGTYEVFNSRPLSEEIKEYCVQNFQYLSSL</sequence>
<accession>A0A1M3T5R8</accession>
<evidence type="ECO:0000313" key="2">
    <source>
        <dbReference type="Proteomes" id="UP000184063"/>
    </source>
</evidence>
<dbReference type="AlphaFoldDB" id="A0A1M3T5R8"/>
<organism evidence="1 2">
    <name type="scientific">Aspergillus luchuensis (strain CBS 106.47)</name>
    <dbReference type="NCBI Taxonomy" id="1137211"/>
    <lineage>
        <taxon>Eukaryota</taxon>
        <taxon>Fungi</taxon>
        <taxon>Dikarya</taxon>
        <taxon>Ascomycota</taxon>
        <taxon>Pezizomycotina</taxon>
        <taxon>Eurotiomycetes</taxon>
        <taxon>Eurotiomycetidae</taxon>
        <taxon>Eurotiales</taxon>
        <taxon>Aspergillaceae</taxon>
        <taxon>Aspergillus</taxon>
        <taxon>Aspergillus subgen. Circumdati</taxon>
    </lineage>
</organism>
<name>A0A1M3T5R8_ASPLC</name>
<dbReference type="EMBL" id="KV878249">
    <property type="protein sequence ID" value="OJZ82088.1"/>
    <property type="molecule type" value="Genomic_DNA"/>
</dbReference>